<keyword evidence="4 6" id="KW-0964">Secreted</keyword>
<feature type="signal peptide" evidence="6">
    <location>
        <begin position="1"/>
        <end position="25"/>
    </location>
</feature>
<evidence type="ECO:0000256" key="7">
    <source>
        <dbReference type="SAM" id="MobiDB-lite"/>
    </source>
</evidence>
<feature type="chain" id="PRO_5044995020" description="S-protein homolog" evidence="6">
    <location>
        <begin position="26"/>
        <end position="298"/>
    </location>
</feature>
<evidence type="ECO:0000313" key="8">
    <source>
        <dbReference type="EMBL" id="KAK8973590.1"/>
    </source>
</evidence>
<feature type="region of interest" description="Disordered" evidence="7">
    <location>
        <begin position="165"/>
        <end position="196"/>
    </location>
</feature>
<keyword evidence="5 6" id="KW-0732">Signal</keyword>
<name>A0ABR2NC34_9ROSI</name>
<evidence type="ECO:0000256" key="4">
    <source>
        <dbReference type="ARBA" id="ARBA00022525"/>
    </source>
</evidence>
<dbReference type="PANTHER" id="PTHR31232">
    <property type="match status" value="1"/>
</dbReference>
<dbReference type="EMBL" id="JBBPBN010000182">
    <property type="protein sequence ID" value="KAK8973590.1"/>
    <property type="molecule type" value="Genomic_DNA"/>
</dbReference>
<organism evidence="8 9">
    <name type="scientific">Hibiscus sabdariffa</name>
    <name type="common">roselle</name>
    <dbReference type="NCBI Taxonomy" id="183260"/>
    <lineage>
        <taxon>Eukaryota</taxon>
        <taxon>Viridiplantae</taxon>
        <taxon>Streptophyta</taxon>
        <taxon>Embryophyta</taxon>
        <taxon>Tracheophyta</taxon>
        <taxon>Spermatophyta</taxon>
        <taxon>Magnoliopsida</taxon>
        <taxon>eudicotyledons</taxon>
        <taxon>Gunneridae</taxon>
        <taxon>Pentapetalae</taxon>
        <taxon>rosids</taxon>
        <taxon>malvids</taxon>
        <taxon>Malvales</taxon>
        <taxon>Malvaceae</taxon>
        <taxon>Malvoideae</taxon>
        <taxon>Hibiscus</taxon>
    </lineage>
</organism>
<evidence type="ECO:0000256" key="2">
    <source>
        <dbReference type="ARBA" id="ARBA00005581"/>
    </source>
</evidence>
<dbReference type="PANTHER" id="PTHR31232:SF164">
    <property type="entry name" value="S-PROTEIN HOMOLOG"/>
    <property type="match status" value="1"/>
</dbReference>
<protein>
    <recommendedName>
        <fullName evidence="6">S-protein homolog</fullName>
    </recommendedName>
</protein>
<sequence length="298" mass="32183">MGNLKSVALPLLLAVFIMHLPFSESIWFVNYHIHVTNDLPLLNSRPGKPNLFLHCKSKNKDIGDRAMVKGQDYTWDTKINFLQTTLFFCNARWEGRKRRSFDAFVADRDDRRCVAYHQSCMWSVREDGIYFSKDNATWFNEYPWLKNVGVTTDAVATTLVGDNANTRADPCGGSSPGADVGPLSTGHASSSPGLAEGSSCNSNFVPACVVPASATGPEPHAHLVVAGPSMDQSPMGHSQSSPCALSDHVVLPNADGEGSNDVDTLSLPASVVEEPALQSSSSEEDIALQTVSRMARGV</sequence>
<dbReference type="InterPro" id="IPR010264">
    <property type="entry name" value="Self-incomp_S1"/>
</dbReference>
<comment type="caution">
    <text evidence="8">The sequence shown here is derived from an EMBL/GenBank/DDBJ whole genome shotgun (WGS) entry which is preliminary data.</text>
</comment>
<dbReference type="Proteomes" id="UP001396334">
    <property type="component" value="Unassembled WGS sequence"/>
</dbReference>
<dbReference type="Pfam" id="PF05938">
    <property type="entry name" value="Self-incomp_S1"/>
    <property type="match status" value="1"/>
</dbReference>
<feature type="compositionally biased region" description="Polar residues" evidence="7">
    <location>
        <begin position="186"/>
        <end position="196"/>
    </location>
</feature>
<comment type="similarity">
    <text evidence="2 6">Belongs to the plant self-incompatibility (S1) protein family.</text>
</comment>
<comment type="subcellular location">
    <subcellularLocation>
        <location evidence="1 6">Secreted</location>
    </subcellularLocation>
</comment>
<accession>A0ABR2NC34</accession>
<reference evidence="8 9" key="1">
    <citation type="journal article" date="2024" name="G3 (Bethesda)">
        <title>Genome assembly of Hibiscus sabdariffa L. provides insights into metabolisms of medicinal natural products.</title>
        <authorList>
            <person name="Kim T."/>
        </authorList>
    </citation>
    <scope>NUCLEOTIDE SEQUENCE [LARGE SCALE GENOMIC DNA]</scope>
    <source>
        <strain evidence="8">TK-2024</strain>
        <tissue evidence="8">Old leaves</tissue>
    </source>
</reference>
<evidence type="ECO:0000256" key="5">
    <source>
        <dbReference type="ARBA" id="ARBA00022729"/>
    </source>
</evidence>
<evidence type="ECO:0000256" key="6">
    <source>
        <dbReference type="RuleBase" id="RU367044"/>
    </source>
</evidence>
<evidence type="ECO:0000313" key="9">
    <source>
        <dbReference type="Proteomes" id="UP001396334"/>
    </source>
</evidence>
<keyword evidence="3 6" id="KW-0713">Self-incompatibility</keyword>
<evidence type="ECO:0000256" key="3">
    <source>
        <dbReference type="ARBA" id="ARBA00022471"/>
    </source>
</evidence>
<gene>
    <name evidence="8" type="ORF">V6N11_044565</name>
</gene>
<proteinExistence type="inferred from homology"/>
<keyword evidence="9" id="KW-1185">Reference proteome</keyword>
<evidence type="ECO:0000256" key="1">
    <source>
        <dbReference type="ARBA" id="ARBA00004613"/>
    </source>
</evidence>